<reference evidence="4" key="1">
    <citation type="submission" date="2017-11" db="EMBL/GenBank/DDBJ databases">
        <title>Phenotypic and genomic properties of facultatively anaerobic sulfur-reducing natronoarchaea from hypersaline soda lakes.</title>
        <authorList>
            <person name="Sorokin D.Y."/>
            <person name="Kublanov I.V."/>
            <person name="Roman P."/>
            <person name="Sinninghe Damste J.S."/>
            <person name="Golyshin P.N."/>
            <person name="Rojo D."/>
            <person name="Ciordia S."/>
            <person name="Mena M.D.C."/>
            <person name="Ferrer M."/>
            <person name="Messina E."/>
            <person name="Smedile F."/>
            <person name="La Spada G."/>
            <person name="La Cono V."/>
            <person name="Yakimov M.M."/>
        </authorList>
    </citation>
    <scope>NUCLEOTIDE SEQUENCE [LARGE SCALE GENOMIC DNA]</scope>
    <source>
        <strain evidence="4">AArc-Sl</strain>
    </source>
</reference>
<name>A0A343TKM5_9EURY</name>
<dbReference type="Pfam" id="PF23960">
    <property type="entry name" value="DUF7289"/>
    <property type="match status" value="1"/>
</dbReference>
<gene>
    <name evidence="3" type="ORF">AArcSl_2022</name>
</gene>
<feature type="transmembrane region" description="Helical" evidence="1">
    <location>
        <begin position="12"/>
        <end position="39"/>
    </location>
</feature>
<keyword evidence="1" id="KW-1133">Transmembrane helix</keyword>
<accession>A0A343TKM5</accession>
<organism evidence="3 4">
    <name type="scientific">Halalkaliarchaeum desulfuricum</name>
    <dbReference type="NCBI Taxonomy" id="2055893"/>
    <lineage>
        <taxon>Archaea</taxon>
        <taxon>Methanobacteriati</taxon>
        <taxon>Methanobacteriota</taxon>
        <taxon>Stenosarchaea group</taxon>
        <taxon>Halobacteria</taxon>
        <taxon>Halobacteriales</taxon>
        <taxon>Haloferacaceae</taxon>
        <taxon>Halalkaliarchaeum</taxon>
    </lineage>
</organism>
<dbReference type="Pfam" id="PF23981">
    <property type="entry name" value="DUF7305"/>
    <property type="match status" value="1"/>
</dbReference>
<keyword evidence="1" id="KW-0472">Membrane</keyword>
<dbReference type="Proteomes" id="UP000263012">
    <property type="component" value="Chromosome"/>
</dbReference>
<dbReference type="InterPro" id="IPR055713">
    <property type="entry name" value="DUF7289"/>
</dbReference>
<dbReference type="AlphaFoldDB" id="A0A343TKM5"/>
<protein>
    <recommendedName>
        <fullName evidence="2">DUF7305 domain-containing protein</fullName>
    </recommendedName>
</protein>
<evidence type="ECO:0000256" key="1">
    <source>
        <dbReference type="SAM" id="Phobius"/>
    </source>
</evidence>
<evidence type="ECO:0000313" key="3">
    <source>
        <dbReference type="EMBL" id="AUX09647.1"/>
    </source>
</evidence>
<evidence type="ECO:0000259" key="2">
    <source>
        <dbReference type="Pfam" id="PF23981"/>
    </source>
</evidence>
<keyword evidence="1" id="KW-0812">Transmembrane</keyword>
<dbReference type="EMBL" id="CP025066">
    <property type="protein sequence ID" value="AUX09647.1"/>
    <property type="molecule type" value="Genomic_DNA"/>
</dbReference>
<evidence type="ECO:0000313" key="4">
    <source>
        <dbReference type="Proteomes" id="UP000263012"/>
    </source>
</evidence>
<dbReference type="KEGG" id="hdf:AArcSl_2022"/>
<keyword evidence="4" id="KW-1185">Reference proteome</keyword>
<proteinExistence type="predicted"/>
<dbReference type="InterPro" id="IPR055729">
    <property type="entry name" value="DUF7305"/>
</dbReference>
<sequence>MGCMGASRGQSAVVGYVMVIGLSLAVVGVVVAVGAVAIADVEESAQANQAESAMTQFDSTAAEVALGESPRQSIRLGQHGGSGSVEVDESAGEITVTWIDEDDNETKIAEDQFGKVVYESGDRTVAYQGGGVFRAENGWSKMVSPPEYHYRDRTLTFPIVKVEGDTSGASPGDQFTISESEFDRHFPNETHSNPLEGGHVHVEVTSDYHHGWKQFFETRTEGSVTHDPANRTVWVNLTVPFEEQFANGVATTSNDPDAVYTDGNASGGFEDSVTQVDRPSASPNVEERISHCESEDCDDLNSTPLDNGTYYADNDTSLSGATYDTSDGDIQVVVDGDLELAEDQHNVTGDGKVTFYVNGSVSVSGSTEVNPDGSPGDVVLMMHTDAGNITVNGQAQFTGYIYAPGSELEILGGGNRDNIVGAAVVERAYSNGNGKLVHEPDEDFEFELDRETISYVTYLHVTENRIEVSTADN</sequence>
<feature type="domain" description="DUF7305" evidence="2">
    <location>
        <begin position="270"/>
        <end position="440"/>
    </location>
</feature>